<protein>
    <submittedName>
        <fullName evidence="1">Uncharacterized protein</fullName>
    </submittedName>
</protein>
<dbReference type="OrthoDB" id="4177740at2759"/>
<sequence>MPAPESPKRRELRKALRALTNYVAGKTDNIDILPMDLDESSDFNPTFFTTFFSQPIDCARRMLDYFAHYTDACILFDKDEGLGRLWSNIGPSISRISVITSSPVVTIHASQVKEGPYPHVKALIYNNLNGADGTILGGEVMMALRLIIAQMRRARFIDQMTAPVPFPFMGPQHVRLVEAYFNGSSPVVRPSRLFDLHKKNEAAIREFGRWYFGEPVGNTKKCP</sequence>
<dbReference type="AlphaFoldDB" id="A0A5N7A9J3"/>
<dbReference type="RefSeq" id="XP_031929595.1">
    <property type="nucleotide sequence ID" value="XM_032070130.1"/>
</dbReference>
<accession>A0A5N7A9J3</accession>
<reference evidence="1 2" key="1">
    <citation type="submission" date="2019-04" db="EMBL/GenBank/DDBJ databases">
        <title>Friends and foes A comparative genomics studyof 23 Aspergillus species from section Flavi.</title>
        <authorList>
            <consortium name="DOE Joint Genome Institute"/>
            <person name="Kjaerbolling I."/>
            <person name="Vesth T."/>
            <person name="Frisvad J.C."/>
            <person name="Nybo J.L."/>
            <person name="Theobald S."/>
            <person name="Kildgaard S."/>
            <person name="Isbrandt T."/>
            <person name="Kuo A."/>
            <person name="Sato A."/>
            <person name="Lyhne E.K."/>
            <person name="Kogle M.E."/>
            <person name="Wiebenga A."/>
            <person name="Kun R.S."/>
            <person name="Lubbers R.J."/>
            <person name="Makela M.R."/>
            <person name="Barry K."/>
            <person name="Chovatia M."/>
            <person name="Clum A."/>
            <person name="Daum C."/>
            <person name="Haridas S."/>
            <person name="He G."/>
            <person name="LaButti K."/>
            <person name="Lipzen A."/>
            <person name="Mondo S."/>
            <person name="Riley R."/>
            <person name="Salamov A."/>
            <person name="Simmons B.A."/>
            <person name="Magnuson J.K."/>
            <person name="Henrissat B."/>
            <person name="Mortensen U.H."/>
            <person name="Larsen T.O."/>
            <person name="Devries R.P."/>
            <person name="Grigoriev I.V."/>
            <person name="Machida M."/>
            <person name="Baker S.E."/>
            <person name="Andersen M.R."/>
        </authorList>
    </citation>
    <scope>NUCLEOTIDE SEQUENCE [LARGE SCALE GENOMIC DNA]</scope>
    <source>
        <strain evidence="1 2">CBS 763.97</strain>
    </source>
</reference>
<dbReference type="Proteomes" id="UP000326268">
    <property type="component" value="Unassembled WGS sequence"/>
</dbReference>
<evidence type="ECO:0000313" key="1">
    <source>
        <dbReference type="EMBL" id="KAE8366514.1"/>
    </source>
</evidence>
<organism evidence="1 2">
    <name type="scientific">Aspergillus caelatus</name>
    <dbReference type="NCBI Taxonomy" id="61420"/>
    <lineage>
        <taxon>Eukaryota</taxon>
        <taxon>Fungi</taxon>
        <taxon>Dikarya</taxon>
        <taxon>Ascomycota</taxon>
        <taxon>Pezizomycotina</taxon>
        <taxon>Eurotiomycetes</taxon>
        <taxon>Eurotiomycetidae</taxon>
        <taxon>Eurotiales</taxon>
        <taxon>Aspergillaceae</taxon>
        <taxon>Aspergillus</taxon>
        <taxon>Aspergillus subgen. Circumdati</taxon>
    </lineage>
</organism>
<keyword evidence="2" id="KW-1185">Reference proteome</keyword>
<gene>
    <name evidence="1" type="ORF">BDV27DRAFT_143596</name>
</gene>
<evidence type="ECO:0000313" key="2">
    <source>
        <dbReference type="Proteomes" id="UP000326268"/>
    </source>
</evidence>
<proteinExistence type="predicted"/>
<dbReference type="EMBL" id="ML737612">
    <property type="protein sequence ID" value="KAE8366514.1"/>
    <property type="molecule type" value="Genomic_DNA"/>
</dbReference>
<dbReference type="GeneID" id="43654576"/>
<name>A0A5N7A9J3_9EURO</name>